<organism evidence="2 3">
    <name type="scientific">Piloderma croceum (strain F 1598)</name>
    <dbReference type="NCBI Taxonomy" id="765440"/>
    <lineage>
        <taxon>Eukaryota</taxon>
        <taxon>Fungi</taxon>
        <taxon>Dikarya</taxon>
        <taxon>Basidiomycota</taxon>
        <taxon>Agaricomycotina</taxon>
        <taxon>Agaricomycetes</taxon>
        <taxon>Agaricomycetidae</taxon>
        <taxon>Atheliales</taxon>
        <taxon>Atheliaceae</taxon>
        <taxon>Piloderma</taxon>
    </lineage>
</organism>
<dbReference type="HOGENOM" id="CLU_027086_1_0_1"/>
<evidence type="ECO:0000313" key="3">
    <source>
        <dbReference type="Proteomes" id="UP000054166"/>
    </source>
</evidence>
<dbReference type="AlphaFoldDB" id="A0A0C3G650"/>
<dbReference type="STRING" id="765440.A0A0C3G650"/>
<name>A0A0C3G650_PILCF</name>
<feature type="region of interest" description="Disordered" evidence="1">
    <location>
        <begin position="497"/>
        <end position="560"/>
    </location>
</feature>
<feature type="compositionally biased region" description="Basic and acidic residues" evidence="1">
    <location>
        <begin position="525"/>
        <end position="537"/>
    </location>
</feature>
<reference evidence="3" key="2">
    <citation type="submission" date="2015-01" db="EMBL/GenBank/DDBJ databases">
        <title>Evolutionary Origins and Diversification of the Mycorrhizal Mutualists.</title>
        <authorList>
            <consortium name="DOE Joint Genome Institute"/>
            <consortium name="Mycorrhizal Genomics Consortium"/>
            <person name="Kohler A."/>
            <person name="Kuo A."/>
            <person name="Nagy L.G."/>
            <person name="Floudas D."/>
            <person name="Copeland A."/>
            <person name="Barry K.W."/>
            <person name="Cichocki N."/>
            <person name="Veneault-Fourrey C."/>
            <person name="LaButti K."/>
            <person name="Lindquist E.A."/>
            <person name="Lipzen A."/>
            <person name="Lundell T."/>
            <person name="Morin E."/>
            <person name="Murat C."/>
            <person name="Riley R."/>
            <person name="Ohm R."/>
            <person name="Sun H."/>
            <person name="Tunlid A."/>
            <person name="Henrissat B."/>
            <person name="Grigoriev I.V."/>
            <person name="Hibbett D.S."/>
            <person name="Martin F."/>
        </authorList>
    </citation>
    <scope>NUCLEOTIDE SEQUENCE [LARGE SCALE GENOMIC DNA]</scope>
    <source>
        <strain evidence="3">F 1598</strain>
    </source>
</reference>
<dbReference type="OrthoDB" id="3247533at2759"/>
<dbReference type="InParanoid" id="A0A0C3G650"/>
<evidence type="ECO:0000313" key="2">
    <source>
        <dbReference type="EMBL" id="KIM87269.1"/>
    </source>
</evidence>
<feature type="compositionally biased region" description="Polar residues" evidence="1">
    <location>
        <begin position="257"/>
        <end position="269"/>
    </location>
</feature>
<keyword evidence="3" id="KW-1185">Reference proteome</keyword>
<reference evidence="2 3" key="1">
    <citation type="submission" date="2014-04" db="EMBL/GenBank/DDBJ databases">
        <authorList>
            <consortium name="DOE Joint Genome Institute"/>
            <person name="Kuo A."/>
            <person name="Tarkka M."/>
            <person name="Buscot F."/>
            <person name="Kohler A."/>
            <person name="Nagy L.G."/>
            <person name="Floudas D."/>
            <person name="Copeland A."/>
            <person name="Barry K.W."/>
            <person name="Cichocki N."/>
            <person name="Veneault-Fourrey C."/>
            <person name="LaButti K."/>
            <person name="Lindquist E.A."/>
            <person name="Lipzen A."/>
            <person name="Lundell T."/>
            <person name="Morin E."/>
            <person name="Murat C."/>
            <person name="Sun H."/>
            <person name="Tunlid A."/>
            <person name="Henrissat B."/>
            <person name="Grigoriev I.V."/>
            <person name="Hibbett D.S."/>
            <person name="Martin F."/>
            <person name="Nordberg H.P."/>
            <person name="Cantor M.N."/>
            <person name="Hua S.X."/>
        </authorList>
    </citation>
    <scope>NUCLEOTIDE SEQUENCE [LARGE SCALE GENOMIC DNA]</scope>
    <source>
        <strain evidence="2 3">F 1598</strain>
    </source>
</reference>
<evidence type="ECO:0008006" key="4">
    <source>
        <dbReference type="Google" id="ProtNLM"/>
    </source>
</evidence>
<evidence type="ECO:0000256" key="1">
    <source>
        <dbReference type="SAM" id="MobiDB-lite"/>
    </source>
</evidence>
<proteinExistence type="predicted"/>
<feature type="region of interest" description="Disordered" evidence="1">
    <location>
        <begin position="1"/>
        <end position="21"/>
    </location>
</feature>
<gene>
    <name evidence="2" type="ORF">PILCRDRAFT_3780</name>
</gene>
<sequence length="627" mass="69573">MSTSTMEFPFSLDGQPFTNSQTHSVPATQVESLTLPELMKNPHVQTMYNNWKDASAQIVQGAQMQHKLWTENNRLNAEIQTLQERHQQTLTQVRDSLTYLHSPSIAPIVPHPDLVEPATRPSEYPEEILWSLDDCKADPDVKVSSSNSSRPPMERAIRHPDGVMISASEWAAIKATARMVKAELLSLPPSRDRRAKDRTKSKVYFRTYFRKEWEAAVAKMESHQPLLALCASHWKAEHVLGNTLLVKVAENPETDNSDSPMETANTSPRSEGKKRARKRHSRDKKKQKKRTVRYPKWQAARQAGLNWMVWISRDTAHTQLATSSFLHGLQPAAKSVVVDVSFIQVDISFSNLIATLAQEFPLVQNAVELLTSMQSNPSFQLGAPSPDVVAFLERAEHADPNSPDISDDDKGSAWGHYQLSGTTSLLAPWDNIGNTGIACRLIAVAIKTCKVARHLCFIKQINPPTYLSDIYLSNIITSLWSSWKQAIGINPSSNGDSGNNLPLNPSSTSNHTAAVHAAPTTSMIRPDKVADDGRPQDHIQPPPPRSSPGPSNIESQGNDAIRRRVQVLTKDELKDLLKARNLAGLGIAKRTKDELLLMLLDAPSDQYPSQQVVDSLLLARKSKKAKA</sequence>
<feature type="compositionally biased region" description="Low complexity" evidence="1">
    <location>
        <begin position="497"/>
        <end position="510"/>
    </location>
</feature>
<dbReference type="Proteomes" id="UP000054166">
    <property type="component" value="Unassembled WGS sequence"/>
</dbReference>
<feature type="region of interest" description="Disordered" evidence="1">
    <location>
        <begin position="251"/>
        <end position="293"/>
    </location>
</feature>
<dbReference type="EMBL" id="KN832979">
    <property type="protein sequence ID" value="KIM87269.1"/>
    <property type="molecule type" value="Genomic_DNA"/>
</dbReference>
<protein>
    <recommendedName>
        <fullName evidence="4">SAP domain-containing protein</fullName>
    </recommendedName>
</protein>
<feature type="compositionally biased region" description="Basic residues" evidence="1">
    <location>
        <begin position="272"/>
        <end position="293"/>
    </location>
</feature>
<accession>A0A0C3G650</accession>